<dbReference type="InterPro" id="IPR004365">
    <property type="entry name" value="NA-bd_OB_tRNA"/>
</dbReference>
<gene>
    <name evidence="7 9" type="primary">asnS</name>
    <name evidence="9" type="ORF">CCAND93_490027</name>
</gene>
<keyword evidence="2 7" id="KW-0436">Ligase</keyword>
<dbReference type="OrthoDB" id="9762036at2"/>
<dbReference type="GO" id="GO:0005524">
    <property type="term" value="F:ATP binding"/>
    <property type="evidence" value="ECO:0007669"/>
    <property type="project" value="UniProtKB-UniRule"/>
</dbReference>
<dbReference type="InterPro" id="IPR004364">
    <property type="entry name" value="Aa-tRNA-synt_II"/>
</dbReference>
<dbReference type="SUPFAM" id="SSF50249">
    <property type="entry name" value="Nucleic acid-binding proteins"/>
    <property type="match status" value="1"/>
</dbReference>
<dbReference type="PANTHER" id="PTHR22594:SF34">
    <property type="entry name" value="ASPARAGINE--TRNA LIGASE, MITOCHONDRIAL-RELATED"/>
    <property type="match status" value="1"/>
</dbReference>
<evidence type="ECO:0000256" key="5">
    <source>
        <dbReference type="ARBA" id="ARBA00022917"/>
    </source>
</evidence>
<protein>
    <recommendedName>
        <fullName evidence="7">Asparagine--tRNA ligase</fullName>
        <ecNumber evidence="7">6.1.1.22</ecNumber>
    </recommendedName>
    <alternativeName>
        <fullName evidence="7">Asparaginyl-tRNA synthetase</fullName>
        <shortName evidence="7">AsnRS</shortName>
    </alternativeName>
</protein>
<dbReference type="PROSITE" id="PS50862">
    <property type="entry name" value="AA_TRNA_LIGASE_II"/>
    <property type="match status" value="1"/>
</dbReference>
<feature type="domain" description="Aminoacyl-transfer RNA synthetases class-II family profile" evidence="8">
    <location>
        <begin position="130"/>
        <end position="466"/>
    </location>
</feature>
<dbReference type="InterPro" id="IPR045864">
    <property type="entry name" value="aa-tRNA-synth_II/BPL/LPL"/>
</dbReference>
<dbReference type="CDD" id="cd00776">
    <property type="entry name" value="AsxRS_core"/>
    <property type="match status" value="1"/>
</dbReference>
<dbReference type="AlphaFoldDB" id="A0A0B7INY5"/>
<dbReference type="STRING" id="1848903.CCAND38_460004"/>
<dbReference type="HAMAP" id="MF_00534">
    <property type="entry name" value="Asn_tRNA_synth"/>
    <property type="match status" value="1"/>
</dbReference>
<dbReference type="GO" id="GO:0004816">
    <property type="term" value="F:asparagine-tRNA ligase activity"/>
    <property type="evidence" value="ECO:0007669"/>
    <property type="project" value="UniProtKB-UniRule"/>
</dbReference>
<dbReference type="GO" id="GO:0005737">
    <property type="term" value="C:cytoplasm"/>
    <property type="evidence" value="ECO:0007669"/>
    <property type="project" value="UniProtKB-SubCell"/>
</dbReference>
<evidence type="ECO:0000313" key="9">
    <source>
        <dbReference type="EMBL" id="CEN53611.1"/>
    </source>
</evidence>
<dbReference type="RefSeq" id="WP_042008499.1">
    <property type="nucleotide sequence ID" value="NZ_BOQK01000007.1"/>
</dbReference>
<dbReference type="Gene3D" id="2.40.50.140">
    <property type="entry name" value="Nucleic acid-binding proteins"/>
    <property type="match status" value="1"/>
</dbReference>
<dbReference type="FunFam" id="3.30.930.10:FF:000016">
    <property type="entry name" value="Asparagine--tRNA ligase"/>
    <property type="match status" value="1"/>
</dbReference>
<organism evidence="9 10">
    <name type="scientific">Capnocytophaga canis</name>
    <dbReference type="NCBI Taxonomy" id="1848903"/>
    <lineage>
        <taxon>Bacteria</taxon>
        <taxon>Pseudomonadati</taxon>
        <taxon>Bacteroidota</taxon>
        <taxon>Flavobacteriia</taxon>
        <taxon>Flavobacteriales</taxon>
        <taxon>Flavobacteriaceae</taxon>
        <taxon>Capnocytophaga</taxon>
    </lineage>
</organism>
<dbReference type="Pfam" id="PF00152">
    <property type="entry name" value="tRNA-synt_2"/>
    <property type="match status" value="1"/>
</dbReference>
<comment type="similarity">
    <text evidence="1 7">Belongs to the class-II aminoacyl-tRNA synthetase family.</text>
</comment>
<dbReference type="SUPFAM" id="SSF55681">
    <property type="entry name" value="Class II aaRS and biotin synthetases"/>
    <property type="match status" value="1"/>
</dbReference>
<evidence type="ECO:0000259" key="8">
    <source>
        <dbReference type="PROSITE" id="PS50862"/>
    </source>
</evidence>
<sequence length="476" mass="54668">MYISVKKLLSEGKIAQDVTLKGWVRTFRSNRFIALNDGSTIENVQVVVDFENTSEELLKRITTGAAVEIHGSVVESQGKGQSIEVQASNVIVLGDSNPETYPIQPKKHSFEFLREHAHLRVRTNVFGAIMRVRSVLSFAIHDYFQRNGFFYVHTPIITGSDAEGAGEMFRVTTLDAKNPPLTEEGKVDYKKDFFGRETNLTVSGQLEGETFAMALGKIYTFGPTFRAENSNTSRHLAEFWMIEPEVAFLDLDGNMDLAEDFIKYVLKYTLERCREDIEFLNARFLEEEKTKPQNERSTMSLIEKLEFVINNNFKRVSYTEAIDILKNSNHNKKKKFQYIIDEWGADLQSEHERYLVEKHFECPVILYDYPAKIKAFYMRLNEDGKTVRAMDILFPGIGEIVGGSQREERYDVLIEKIKSVGIEEKDLWWYLDLRKFGSAVHSGFGLGFERLVLFATGMSNIRDVIPFPRTPQNAEF</sequence>
<reference evidence="9 10" key="1">
    <citation type="submission" date="2015-01" db="EMBL/GenBank/DDBJ databases">
        <authorList>
            <person name="Xiang T."/>
            <person name="Song Y."/>
            <person name="Huang L."/>
            <person name="Wang B."/>
            <person name="Wu P."/>
        </authorList>
    </citation>
    <scope>NUCLEOTIDE SEQUENCE [LARGE SCALE GENOMIC DNA]</scope>
    <source>
        <strain evidence="9 10">CcD93</strain>
    </source>
</reference>
<dbReference type="PRINTS" id="PR01042">
    <property type="entry name" value="TRNASYNTHASP"/>
</dbReference>
<dbReference type="CDD" id="cd04318">
    <property type="entry name" value="EcAsnRS_like_N"/>
    <property type="match status" value="1"/>
</dbReference>
<comment type="subunit">
    <text evidence="7">Homodimer.</text>
</comment>
<proteinExistence type="inferred from homology"/>
<dbReference type="Proteomes" id="UP000038200">
    <property type="component" value="Unassembled WGS sequence"/>
</dbReference>
<dbReference type="EMBL" id="CDOL01000238">
    <property type="protein sequence ID" value="CEN53611.1"/>
    <property type="molecule type" value="Genomic_DNA"/>
</dbReference>
<dbReference type="Gene3D" id="3.30.930.10">
    <property type="entry name" value="Bira Bifunctional Protein, Domain 2"/>
    <property type="match status" value="1"/>
</dbReference>
<evidence type="ECO:0000256" key="6">
    <source>
        <dbReference type="ARBA" id="ARBA00023146"/>
    </source>
</evidence>
<keyword evidence="4 7" id="KW-0067">ATP-binding</keyword>
<dbReference type="GO" id="GO:0006421">
    <property type="term" value="P:asparaginyl-tRNA aminoacylation"/>
    <property type="evidence" value="ECO:0007669"/>
    <property type="project" value="UniProtKB-UniRule"/>
</dbReference>
<evidence type="ECO:0000256" key="3">
    <source>
        <dbReference type="ARBA" id="ARBA00022741"/>
    </source>
</evidence>
<dbReference type="InterPro" id="IPR002312">
    <property type="entry name" value="Asp/Asn-tRNA-synth_IIb"/>
</dbReference>
<comment type="subcellular location">
    <subcellularLocation>
        <location evidence="7">Cytoplasm</location>
    </subcellularLocation>
</comment>
<dbReference type="InterPro" id="IPR006195">
    <property type="entry name" value="aa-tRNA-synth_II"/>
</dbReference>
<keyword evidence="7" id="KW-0963">Cytoplasm</keyword>
<dbReference type="Pfam" id="PF01336">
    <property type="entry name" value="tRNA_anti-codon"/>
    <property type="match status" value="1"/>
</dbReference>
<evidence type="ECO:0000313" key="10">
    <source>
        <dbReference type="Proteomes" id="UP000038200"/>
    </source>
</evidence>
<keyword evidence="3 7" id="KW-0547">Nucleotide-binding</keyword>
<accession>A0A0B7INY5</accession>
<name>A0A0B7INY5_9FLAO</name>
<dbReference type="NCBIfam" id="NF003037">
    <property type="entry name" value="PRK03932.1"/>
    <property type="match status" value="1"/>
</dbReference>
<evidence type="ECO:0000256" key="1">
    <source>
        <dbReference type="ARBA" id="ARBA00008226"/>
    </source>
</evidence>
<dbReference type="InterPro" id="IPR004522">
    <property type="entry name" value="Asn-tRNA-ligase"/>
</dbReference>
<evidence type="ECO:0000256" key="4">
    <source>
        <dbReference type="ARBA" id="ARBA00022840"/>
    </source>
</evidence>
<dbReference type="PANTHER" id="PTHR22594">
    <property type="entry name" value="ASPARTYL/LYSYL-TRNA SYNTHETASE"/>
    <property type="match status" value="1"/>
</dbReference>
<keyword evidence="5 7" id="KW-0648">Protein biosynthesis</keyword>
<comment type="catalytic activity">
    <reaction evidence="7">
        <text>tRNA(Asn) + L-asparagine + ATP = L-asparaginyl-tRNA(Asn) + AMP + diphosphate + H(+)</text>
        <dbReference type="Rhea" id="RHEA:11180"/>
        <dbReference type="Rhea" id="RHEA-COMP:9659"/>
        <dbReference type="Rhea" id="RHEA-COMP:9674"/>
        <dbReference type="ChEBI" id="CHEBI:15378"/>
        <dbReference type="ChEBI" id="CHEBI:30616"/>
        <dbReference type="ChEBI" id="CHEBI:33019"/>
        <dbReference type="ChEBI" id="CHEBI:58048"/>
        <dbReference type="ChEBI" id="CHEBI:78442"/>
        <dbReference type="ChEBI" id="CHEBI:78515"/>
        <dbReference type="ChEBI" id="CHEBI:456215"/>
        <dbReference type="EC" id="6.1.1.22"/>
    </reaction>
</comment>
<dbReference type="GeneID" id="97264005"/>
<dbReference type="InterPro" id="IPR012340">
    <property type="entry name" value="NA-bd_OB-fold"/>
</dbReference>
<dbReference type="NCBIfam" id="TIGR00457">
    <property type="entry name" value="asnS"/>
    <property type="match status" value="1"/>
</dbReference>
<evidence type="ECO:0000256" key="2">
    <source>
        <dbReference type="ARBA" id="ARBA00022598"/>
    </source>
</evidence>
<dbReference type="GO" id="GO:0003676">
    <property type="term" value="F:nucleic acid binding"/>
    <property type="evidence" value="ECO:0007669"/>
    <property type="project" value="InterPro"/>
</dbReference>
<keyword evidence="6 7" id="KW-0030">Aminoacyl-tRNA synthetase</keyword>
<dbReference type="EC" id="6.1.1.22" evidence="7"/>
<evidence type="ECO:0000256" key="7">
    <source>
        <dbReference type="HAMAP-Rule" id="MF_00534"/>
    </source>
</evidence>